<keyword evidence="2 5" id="KW-0645">Protease</keyword>
<name>A0ABS2GBR8_9FIRM</name>
<keyword evidence="1" id="KW-1188">Viral release from host cell</keyword>
<reference evidence="5 6" key="1">
    <citation type="journal article" date="2021" name="Sci. Rep.">
        <title>The distribution of antibiotic resistance genes in chicken gut microbiota commensals.</title>
        <authorList>
            <person name="Juricova H."/>
            <person name="Matiasovicova J."/>
            <person name="Kubasova T."/>
            <person name="Cejkova D."/>
            <person name="Rychlik I."/>
        </authorList>
    </citation>
    <scope>NUCLEOTIDE SEQUENCE [LARGE SCALE GENOMIC DNA]</scope>
    <source>
        <strain evidence="5 6">An431b</strain>
    </source>
</reference>
<keyword evidence="6" id="KW-1185">Reference proteome</keyword>
<evidence type="ECO:0000313" key="5">
    <source>
        <dbReference type="EMBL" id="MBM6878600.1"/>
    </source>
</evidence>
<gene>
    <name evidence="5" type="ORF">H9X83_10595</name>
</gene>
<dbReference type="RefSeq" id="WP_205134281.1">
    <property type="nucleotide sequence ID" value="NZ_JACSNT010000015.1"/>
</dbReference>
<keyword evidence="3" id="KW-0378">Hydrolase</keyword>
<sequence>MRIEVRADNTVRIEGYVNVVERESRPVITPRGKVIERVESGVFRKALESGTDIPMTIDHNRERVITRTGDGSLTLKEDAIGLKAETVTSDAEVVKAAREKLIKGWSFGMKNVIDSLEEREGKLPLRHIRGITLDHVTLVIHRNSCYSATSVEVRAEGEEEIEERSMAGEITMQIEAEKKKPDYTKLEERLKKLKGE</sequence>
<evidence type="ECO:0000259" key="4">
    <source>
        <dbReference type="Pfam" id="PF04586"/>
    </source>
</evidence>
<evidence type="ECO:0000256" key="2">
    <source>
        <dbReference type="ARBA" id="ARBA00022670"/>
    </source>
</evidence>
<dbReference type="Proteomes" id="UP000729290">
    <property type="component" value="Unassembled WGS sequence"/>
</dbReference>
<dbReference type="Pfam" id="PF04586">
    <property type="entry name" value="Peptidase_S78"/>
    <property type="match status" value="1"/>
</dbReference>
<dbReference type="EMBL" id="JACSNV010000017">
    <property type="protein sequence ID" value="MBM6878600.1"/>
    <property type="molecule type" value="Genomic_DNA"/>
</dbReference>
<evidence type="ECO:0000256" key="3">
    <source>
        <dbReference type="ARBA" id="ARBA00022801"/>
    </source>
</evidence>
<evidence type="ECO:0000256" key="1">
    <source>
        <dbReference type="ARBA" id="ARBA00022612"/>
    </source>
</evidence>
<dbReference type="InterPro" id="IPR054613">
    <property type="entry name" value="Peptidase_S78_dom"/>
</dbReference>
<evidence type="ECO:0000313" key="6">
    <source>
        <dbReference type="Proteomes" id="UP000729290"/>
    </source>
</evidence>
<feature type="domain" description="Prohead serine protease" evidence="4">
    <location>
        <begin position="4"/>
        <end position="161"/>
    </location>
</feature>
<accession>A0ABS2GBR8</accession>
<organism evidence="5 6">
    <name type="scientific">Anaerotignum lactatifermentans</name>
    <dbReference type="NCBI Taxonomy" id="160404"/>
    <lineage>
        <taxon>Bacteria</taxon>
        <taxon>Bacillati</taxon>
        <taxon>Bacillota</taxon>
        <taxon>Clostridia</taxon>
        <taxon>Lachnospirales</taxon>
        <taxon>Anaerotignaceae</taxon>
        <taxon>Anaerotignum</taxon>
    </lineage>
</organism>
<protein>
    <submittedName>
        <fullName evidence="5">HK97 family phage prohead protease</fullName>
    </submittedName>
</protein>
<proteinExistence type="predicted"/>
<dbReference type="GO" id="GO:0008233">
    <property type="term" value="F:peptidase activity"/>
    <property type="evidence" value="ECO:0007669"/>
    <property type="project" value="UniProtKB-KW"/>
</dbReference>
<comment type="caution">
    <text evidence="5">The sequence shown here is derived from an EMBL/GenBank/DDBJ whole genome shotgun (WGS) entry which is preliminary data.</text>
</comment>
<dbReference type="GO" id="GO:0006508">
    <property type="term" value="P:proteolysis"/>
    <property type="evidence" value="ECO:0007669"/>
    <property type="project" value="UniProtKB-KW"/>
</dbReference>